<evidence type="ECO:0000256" key="12">
    <source>
        <dbReference type="ARBA" id="ARBA00022917"/>
    </source>
</evidence>
<keyword evidence="7 15" id="KW-0479">Metal-binding</keyword>
<dbReference type="AlphaFoldDB" id="A0A8E0S1B4"/>
<evidence type="ECO:0000256" key="13">
    <source>
        <dbReference type="ARBA" id="ARBA00023146"/>
    </source>
</evidence>
<evidence type="ECO:0000256" key="6">
    <source>
        <dbReference type="ARBA" id="ARBA00022598"/>
    </source>
</evidence>
<keyword evidence="6 15" id="KW-0436">Ligase</keyword>
<dbReference type="FunFam" id="3.10.310.40:FF:000002">
    <property type="entry name" value="alanine--tRNA ligase, cytoplasmic"/>
    <property type="match status" value="1"/>
</dbReference>
<evidence type="ECO:0000256" key="15">
    <source>
        <dbReference type="HAMAP-Rule" id="MF_03133"/>
    </source>
</evidence>
<comment type="domain">
    <text evidence="15">Consists of three domains; the N-terminal catalytic domain, the editing domain and the C-terminal C-Ala domain. The editing domain removes incorrectly charged amino acids, while the C-Ala domain, along with tRNA(Ala), serves as a bridge to cooperatively bring together the editing and aminoacylation centers thus stimulating deacylation of misacylated tRNAs.</text>
</comment>
<dbReference type="Pfam" id="PF07973">
    <property type="entry name" value="tRNA_SAD"/>
    <property type="match status" value="1"/>
</dbReference>
<keyword evidence="18" id="KW-1185">Reference proteome</keyword>
<evidence type="ECO:0000256" key="14">
    <source>
        <dbReference type="ARBA" id="ARBA00048300"/>
    </source>
</evidence>
<dbReference type="Gene3D" id="3.30.980.10">
    <property type="entry name" value="Threonyl-trna Synthetase, Chain A, domain 2"/>
    <property type="match status" value="1"/>
</dbReference>
<sequence>MNQFKPIFQGVVDPNTDMAQLKRVVNTQKCIRAGGKHNDLDDVGRDVYHHTFFEMLGNWSFGDYFKKEACGFAWELLTKTWKIPAKRLYVTYFEGNSSVGLPPDDEARQIWLDLGLDPEHVLPFGMKDNFWEMGETGPCGPCSEIHYDRIGQRNAAHLVNQDDPDVLEIWNLVFIQFNREESGTLRSLPAKHIDTGMGLERVLSVIQGKRSNYDTDLFQPLFKAIQRETGIRPYTGKVGAGDVDRIDMAYRVLADHARVLTVALSDGGRPQNTGRGYVLRRILRRAVRYAAEVLNAKPGFFASLVDVVVETLKDTFPEVSSNVLMLLISDKFEELSSRVASVRFPQPITPHSFPLAFTVILQHRLLDNRKNVKQIINEEEQQFLLTLKRGQRLLSREIASIRKQGGANHILPGSVAWRLYDTYGFPLDLTQLIAEENDLQVDIAGYEEAKVNAQVRSQSGPGGSGTTVDLDVHAIAELREKGLDVTNDISKYYYSANKEGAYEFPEIEASILAIRLETGFTDFVDQPEQNCGFVLDKTIFYAESGGQQADHGFITSLTNECAELSVVDVQCRGGYILHIGQLEGRMAVGDKVRLSLDAQRRSGLMRSHTGTHVLNFALRKVLGDSDQKGSLVAPDRLRFDFSFDRGMTSSELQNSETVCDEIIRSRVAVHAKEVPLSIAKAIQGLRAVFGEVYPDPVRVVSVGVPVEKLVSDPTGSEGSNTSVEFCGGTHVQNVSDIESLVIVSEESIAKGIRRIVALTGSEADRAAREAVDLRNDVKLLDAEIKQLLAGGSGDEVIQQCRAYGSSIATLSEIVARANISQVARTQLRDLLTGCKKALDELDKSRKNAIANQVMEQATSLSEKYSTGNSRESTVNFFVHIFPARANAKTLNSAMKLLESKCPNTAVMALSADPMEQKLLCLTQVPKSLISRGLKANEWVNSVSSIMNGKGGGKDAFAQAVGSRVDALNEVVQLAEQFASIKLSS</sequence>
<feature type="binding site" evidence="15">
    <location>
        <position position="730"/>
    </location>
    <ligand>
        <name>Zn(2+)</name>
        <dbReference type="ChEBI" id="CHEBI:29105"/>
    </ligand>
</feature>
<dbReference type="PANTHER" id="PTHR11777">
    <property type="entry name" value="ALANYL-TRNA SYNTHETASE"/>
    <property type="match status" value="1"/>
</dbReference>
<dbReference type="SUPFAM" id="SSF50447">
    <property type="entry name" value="Translation proteins"/>
    <property type="match status" value="1"/>
</dbReference>
<protein>
    <recommendedName>
        <fullName evidence="3">Alanine--tRNA ligase</fullName>
        <ecNumber evidence="2">6.1.1.7</ecNumber>
    </recommendedName>
</protein>
<evidence type="ECO:0000256" key="7">
    <source>
        <dbReference type="ARBA" id="ARBA00022723"/>
    </source>
</evidence>
<dbReference type="GO" id="GO:0004813">
    <property type="term" value="F:alanine-tRNA ligase activity"/>
    <property type="evidence" value="ECO:0007669"/>
    <property type="project" value="UniProtKB-UniRule"/>
</dbReference>
<dbReference type="PANTHER" id="PTHR11777:SF9">
    <property type="entry name" value="ALANINE--TRNA LIGASE, CYTOPLASMIC"/>
    <property type="match status" value="1"/>
</dbReference>
<comment type="function">
    <text evidence="15">Catalyzes the attachment of alanine to tRNA(Ala) in a two-step reaction: alanine is first activated by ATP to form Ala-AMP and then transferred to the acceptor end of tRNA(Ala). Also edits incorrectly charged tRNA(Ala) via its editing domain.</text>
</comment>
<dbReference type="GO" id="GO:0005524">
    <property type="term" value="F:ATP binding"/>
    <property type="evidence" value="ECO:0007669"/>
    <property type="project" value="UniProtKB-UniRule"/>
</dbReference>
<dbReference type="EMBL" id="LUCM01003041">
    <property type="protein sequence ID" value="KAA0196404.1"/>
    <property type="molecule type" value="Genomic_DNA"/>
</dbReference>
<keyword evidence="12 15" id="KW-0648">Protein biosynthesis</keyword>
<evidence type="ECO:0000256" key="1">
    <source>
        <dbReference type="ARBA" id="ARBA00008429"/>
    </source>
</evidence>
<dbReference type="InterPro" id="IPR023033">
    <property type="entry name" value="Ala_tRNA_ligase_euk/bac"/>
</dbReference>
<dbReference type="GO" id="GO:0002161">
    <property type="term" value="F:aminoacyl-tRNA deacylase activity"/>
    <property type="evidence" value="ECO:0007669"/>
    <property type="project" value="TreeGrafter"/>
</dbReference>
<gene>
    <name evidence="17" type="ORF">FBUS_07143</name>
</gene>
<dbReference type="Pfam" id="PF01411">
    <property type="entry name" value="tRNA-synt_2c"/>
    <property type="match status" value="2"/>
</dbReference>
<dbReference type="GO" id="GO:0005739">
    <property type="term" value="C:mitochondrion"/>
    <property type="evidence" value="ECO:0007669"/>
    <property type="project" value="TreeGrafter"/>
</dbReference>
<evidence type="ECO:0000256" key="5">
    <source>
        <dbReference type="ARBA" id="ARBA00022555"/>
    </source>
</evidence>
<dbReference type="FunFam" id="3.30.980.10:FF:000004">
    <property type="entry name" value="Alanine--tRNA ligase, cytoplasmic"/>
    <property type="match status" value="1"/>
</dbReference>
<dbReference type="Gene3D" id="2.40.30.130">
    <property type="match status" value="1"/>
</dbReference>
<dbReference type="InterPro" id="IPR003156">
    <property type="entry name" value="DHHA1_dom"/>
</dbReference>
<dbReference type="InterPro" id="IPR012947">
    <property type="entry name" value="tRNA_SAD"/>
</dbReference>
<keyword evidence="8 15" id="KW-0547">Nucleotide-binding</keyword>
<comment type="similarity">
    <text evidence="1">Belongs to the class-II aminoacyl-tRNA synthetase family. Alax-L subfamily.</text>
</comment>
<dbReference type="Proteomes" id="UP000728185">
    <property type="component" value="Unassembled WGS sequence"/>
</dbReference>
<feature type="binding site" evidence="15">
    <location>
        <position position="608"/>
    </location>
    <ligand>
        <name>Zn(2+)</name>
        <dbReference type="ChEBI" id="CHEBI:29105"/>
    </ligand>
</feature>
<dbReference type="GO" id="GO:0006419">
    <property type="term" value="P:alanyl-tRNA aminoacylation"/>
    <property type="evidence" value="ECO:0007669"/>
    <property type="project" value="InterPro"/>
</dbReference>
<evidence type="ECO:0000256" key="10">
    <source>
        <dbReference type="ARBA" id="ARBA00022840"/>
    </source>
</evidence>
<dbReference type="SUPFAM" id="SSF55186">
    <property type="entry name" value="ThrRS/AlaRS common domain"/>
    <property type="match status" value="1"/>
</dbReference>
<dbReference type="Pfam" id="PF02272">
    <property type="entry name" value="DHHA1"/>
    <property type="match status" value="1"/>
</dbReference>
<comment type="cofactor">
    <cofactor evidence="15">
        <name>Zn(2+)</name>
        <dbReference type="ChEBI" id="CHEBI:29105"/>
    </cofactor>
    <text evidence="15">Binds 1 zinc ion per subunit.</text>
</comment>
<dbReference type="PROSITE" id="PS50860">
    <property type="entry name" value="AA_TRNA_LIGASE_II_ALA"/>
    <property type="match status" value="1"/>
</dbReference>
<keyword evidence="4" id="KW-0963">Cytoplasm</keyword>
<dbReference type="EC" id="6.1.1.7" evidence="2"/>
<keyword evidence="9 15" id="KW-0862">Zinc</keyword>
<dbReference type="SUPFAM" id="SSF55681">
    <property type="entry name" value="Class II aaRS and biotin synthetases"/>
    <property type="match status" value="1"/>
</dbReference>
<evidence type="ECO:0000256" key="8">
    <source>
        <dbReference type="ARBA" id="ARBA00022741"/>
    </source>
</evidence>
<dbReference type="CDD" id="cd00673">
    <property type="entry name" value="AlaRS_core"/>
    <property type="match status" value="1"/>
</dbReference>
<dbReference type="Gene3D" id="3.10.310.40">
    <property type="match status" value="1"/>
</dbReference>
<evidence type="ECO:0000259" key="16">
    <source>
        <dbReference type="PROSITE" id="PS50860"/>
    </source>
</evidence>
<evidence type="ECO:0000256" key="9">
    <source>
        <dbReference type="ARBA" id="ARBA00022833"/>
    </source>
</evidence>
<dbReference type="Gene3D" id="3.30.930.10">
    <property type="entry name" value="Bira Bifunctional Protein, Domain 2"/>
    <property type="match status" value="1"/>
</dbReference>
<feature type="binding site" evidence="15">
    <location>
        <position position="612"/>
    </location>
    <ligand>
        <name>Zn(2+)</name>
        <dbReference type="ChEBI" id="CHEBI:29105"/>
    </ligand>
</feature>
<dbReference type="SUPFAM" id="SSF101353">
    <property type="entry name" value="Putative anticodon-binding domain of alanyl-tRNA synthetase (AlaRS)"/>
    <property type="match status" value="2"/>
</dbReference>
<keyword evidence="10 15" id="KW-0067">ATP-binding</keyword>
<dbReference type="OrthoDB" id="2423964at2759"/>
<dbReference type="InterPro" id="IPR018162">
    <property type="entry name" value="Ala-tRNA-ligase_IIc_anticod-bd"/>
</dbReference>
<dbReference type="InterPro" id="IPR018164">
    <property type="entry name" value="Ala-tRNA-synth_IIc_N"/>
</dbReference>
<keyword evidence="5 15" id="KW-0820">tRNA-binding</keyword>
<evidence type="ECO:0000256" key="4">
    <source>
        <dbReference type="ARBA" id="ARBA00022490"/>
    </source>
</evidence>
<dbReference type="SMART" id="SM00863">
    <property type="entry name" value="tRNA_SAD"/>
    <property type="match status" value="1"/>
</dbReference>
<evidence type="ECO:0000313" key="17">
    <source>
        <dbReference type="EMBL" id="KAA0196404.1"/>
    </source>
</evidence>
<comment type="catalytic activity">
    <reaction evidence="14 15">
        <text>tRNA(Ala) + L-alanine + ATP = L-alanyl-tRNA(Ala) + AMP + diphosphate</text>
        <dbReference type="Rhea" id="RHEA:12540"/>
        <dbReference type="Rhea" id="RHEA-COMP:9657"/>
        <dbReference type="Rhea" id="RHEA-COMP:9923"/>
        <dbReference type="ChEBI" id="CHEBI:30616"/>
        <dbReference type="ChEBI" id="CHEBI:33019"/>
        <dbReference type="ChEBI" id="CHEBI:57972"/>
        <dbReference type="ChEBI" id="CHEBI:78442"/>
        <dbReference type="ChEBI" id="CHEBI:78497"/>
        <dbReference type="ChEBI" id="CHEBI:456215"/>
        <dbReference type="EC" id="6.1.1.7"/>
    </reaction>
</comment>
<comment type="caution">
    <text evidence="17">The sequence shown here is derived from an EMBL/GenBank/DDBJ whole genome shotgun (WGS) entry which is preliminary data.</text>
</comment>
<name>A0A8E0S1B4_9TREM</name>
<dbReference type="InterPro" id="IPR009000">
    <property type="entry name" value="Transl_B-barrel_sf"/>
</dbReference>
<dbReference type="InterPro" id="IPR018165">
    <property type="entry name" value="Ala-tRNA-synth_IIc_core"/>
</dbReference>
<dbReference type="FunFam" id="3.30.930.10:FF:000011">
    <property type="entry name" value="Alanine--tRNA ligase, cytoplasmic"/>
    <property type="match status" value="1"/>
</dbReference>
<dbReference type="InterPro" id="IPR018163">
    <property type="entry name" value="Thr/Ala-tRNA-synth_IIc_edit"/>
</dbReference>
<comment type="subunit">
    <text evidence="15">Monomer.</text>
</comment>
<dbReference type="PRINTS" id="PR00980">
    <property type="entry name" value="TRNASYNTHALA"/>
</dbReference>
<dbReference type="InterPro" id="IPR050058">
    <property type="entry name" value="Ala-tRNA_ligase"/>
</dbReference>
<keyword evidence="13 15" id="KW-0030">Aminoacyl-tRNA synthetase</keyword>
<proteinExistence type="inferred from homology"/>
<evidence type="ECO:0000313" key="18">
    <source>
        <dbReference type="Proteomes" id="UP000728185"/>
    </source>
</evidence>
<organism evidence="17 18">
    <name type="scientific">Fasciolopsis buskii</name>
    <dbReference type="NCBI Taxonomy" id="27845"/>
    <lineage>
        <taxon>Eukaryota</taxon>
        <taxon>Metazoa</taxon>
        <taxon>Spiralia</taxon>
        <taxon>Lophotrochozoa</taxon>
        <taxon>Platyhelminthes</taxon>
        <taxon>Trematoda</taxon>
        <taxon>Digenea</taxon>
        <taxon>Plagiorchiida</taxon>
        <taxon>Echinostomata</taxon>
        <taxon>Echinostomatoidea</taxon>
        <taxon>Fasciolidae</taxon>
        <taxon>Fasciolopsis</taxon>
    </lineage>
</organism>
<reference evidence="17" key="1">
    <citation type="submission" date="2019-05" db="EMBL/GenBank/DDBJ databases">
        <title>Annotation for the trematode Fasciolopsis buski.</title>
        <authorList>
            <person name="Choi Y.-J."/>
        </authorList>
    </citation>
    <scope>NUCLEOTIDE SEQUENCE</scope>
    <source>
        <strain evidence="17">HT</strain>
        <tissue evidence="17">Whole worm</tissue>
    </source>
</reference>
<feature type="binding site" evidence="15">
    <location>
        <position position="726"/>
    </location>
    <ligand>
        <name>Zn(2+)</name>
        <dbReference type="ChEBI" id="CHEBI:29105"/>
    </ligand>
</feature>
<accession>A0A8E0S1B4</accession>
<dbReference type="InterPro" id="IPR002318">
    <property type="entry name" value="Ala-tRNA-lgiase_IIc"/>
</dbReference>
<evidence type="ECO:0000256" key="11">
    <source>
        <dbReference type="ARBA" id="ARBA00022884"/>
    </source>
</evidence>
<evidence type="ECO:0000256" key="2">
    <source>
        <dbReference type="ARBA" id="ARBA00013168"/>
    </source>
</evidence>
<keyword evidence="11 15" id="KW-0694">RNA-binding</keyword>
<evidence type="ECO:0000256" key="3">
    <source>
        <dbReference type="ARBA" id="ARBA00017959"/>
    </source>
</evidence>
<dbReference type="GO" id="GO:0000049">
    <property type="term" value="F:tRNA binding"/>
    <property type="evidence" value="ECO:0007669"/>
    <property type="project" value="UniProtKB-KW"/>
</dbReference>
<dbReference type="InterPro" id="IPR045864">
    <property type="entry name" value="aa-tRNA-synth_II/BPL/LPL"/>
</dbReference>
<feature type="domain" description="Alanyl-transfer RNA synthetases family profile" evidence="16">
    <location>
        <begin position="1"/>
        <end position="769"/>
    </location>
</feature>
<dbReference type="HAMAP" id="MF_00036_B">
    <property type="entry name" value="Ala_tRNA_synth_B"/>
    <property type="match status" value="1"/>
</dbReference>
<dbReference type="GO" id="GO:0008270">
    <property type="term" value="F:zinc ion binding"/>
    <property type="evidence" value="ECO:0007669"/>
    <property type="project" value="UniProtKB-UniRule"/>
</dbReference>